<evidence type="ECO:0000256" key="1">
    <source>
        <dbReference type="SAM" id="SignalP"/>
    </source>
</evidence>
<gene>
    <name evidence="2" type="ORF">C7Y71_009715</name>
</gene>
<proteinExistence type="predicted"/>
<evidence type="ECO:0000313" key="3">
    <source>
        <dbReference type="Proteomes" id="UP000249375"/>
    </source>
</evidence>
<sequence length="124" mass="14573">MKKVLIFTILALLIPTSFTSCDDSWEDDLIGGYFCEYNGNYIRLYGNGRGFMEDDYRSESFTWWAGSRTITFAFDGGPTETWDYRFTHDGIYFGGDFYIYYDYPLYAKKKAARLKVEKKAEEKK</sequence>
<dbReference type="KEGG" id="alq:C7Y71_009715"/>
<feature type="chain" id="PRO_5024379560" description="Lipoprotein" evidence="1">
    <location>
        <begin position="21"/>
        <end position="124"/>
    </location>
</feature>
<dbReference type="RefSeq" id="WP_111897489.1">
    <property type="nucleotide sequence ID" value="NZ_CP033459.1"/>
</dbReference>
<reference evidence="2 3" key="1">
    <citation type="submission" date="2018-11" db="EMBL/GenBank/DDBJ databases">
        <authorList>
            <person name="Na S.W."/>
            <person name="Baik M."/>
        </authorList>
    </citation>
    <scope>NUCLEOTIDE SEQUENCE [LARGE SCALE GENOMIC DNA]</scope>
    <source>
        <strain evidence="2 3">E39</strain>
    </source>
</reference>
<protein>
    <recommendedName>
        <fullName evidence="4">Lipoprotein</fullName>
    </recommendedName>
</protein>
<feature type="signal peptide" evidence="1">
    <location>
        <begin position="1"/>
        <end position="20"/>
    </location>
</feature>
<dbReference type="Proteomes" id="UP000249375">
    <property type="component" value="Chromosome"/>
</dbReference>
<evidence type="ECO:0000313" key="2">
    <source>
        <dbReference type="EMBL" id="QFQ13259.1"/>
    </source>
</evidence>
<accession>A0A5P8E8A6</accession>
<evidence type="ECO:0008006" key="4">
    <source>
        <dbReference type="Google" id="ProtNLM"/>
    </source>
</evidence>
<keyword evidence="1" id="KW-0732">Signal</keyword>
<dbReference type="EMBL" id="CP033459">
    <property type="protein sequence ID" value="QFQ13259.1"/>
    <property type="molecule type" value="Genomic_DNA"/>
</dbReference>
<dbReference type="PROSITE" id="PS51257">
    <property type="entry name" value="PROKAR_LIPOPROTEIN"/>
    <property type="match status" value="1"/>
</dbReference>
<dbReference type="AlphaFoldDB" id="A0A5P8E8A6"/>
<organism evidence="2 3">
    <name type="scientific">Pseudoprevotella muciniphila</name>
    <dbReference type="NCBI Taxonomy" id="2133944"/>
    <lineage>
        <taxon>Bacteria</taxon>
        <taxon>Pseudomonadati</taxon>
        <taxon>Bacteroidota</taxon>
        <taxon>Bacteroidia</taxon>
        <taxon>Bacteroidales</taxon>
        <taxon>Prevotellaceae</taxon>
        <taxon>Pseudoprevotella</taxon>
    </lineage>
</organism>
<keyword evidence="3" id="KW-1185">Reference proteome</keyword>
<name>A0A5P8E8A6_9BACT</name>